<sequence>MRVGGRLVGSVRGRLDGDVWDIGRLMVAPDLRGRGLGRLLLEHVQAAAPAGAATYRLFTGKDSADNLRMYKKAGFRVREVLDGRSGPAVLTKRISGR</sequence>
<evidence type="ECO:0000313" key="4">
    <source>
        <dbReference type="EMBL" id="MDN4172846.1"/>
    </source>
</evidence>
<accession>A0ABT8FDT9</accession>
<gene>
    <name evidence="4" type="ORF">QWY28_07845</name>
</gene>
<dbReference type="Proteomes" id="UP001168620">
    <property type="component" value="Unassembled WGS sequence"/>
</dbReference>
<keyword evidence="2 4" id="KW-0012">Acyltransferase</keyword>
<evidence type="ECO:0000259" key="3">
    <source>
        <dbReference type="PROSITE" id="PS51186"/>
    </source>
</evidence>
<evidence type="ECO:0000313" key="5">
    <source>
        <dbReference type="Proteomes" id="UP001168620"/>
    </source>
</evidence>
<dbReference type="PANTHER" id="PTHR43877:SF2">
    <property type="entry name" value="AMINOALKYLPHOSPHONATE N-ACETYLTRANSFERASE-RELATED"/>
    <property type="match status" value="1"/>
</dbReference>
<dbReference type="PROSITE" id="PS51186">
    <property type="entry name" value="GNAT"/>
    <property type="match status" value="1"/>
</dbReference>
<feature type="domain" description="N-acetyltransferase" evidence="3">
    <location>
        <begin position="1"/>
        <end position="95"/>
    </location>
</feature>
<evidence type="ECO:0000256" key="1">
    <source>
        <dbReference type="ARBA" id="ARBA00022679"/>
    </source>
</evidence>
<dbReference type="GO" id="GO:0016746">
    <property type="term" value="F:acyltransferase activity"/>
    <property type="evidence" value="ECO:0007669"/>
    <property type="project" value="UniProtKB-KW"/>
</dbReference>
<keyword evidence="1 4" id="KW-0808">Transferase</keyword>
<dbReference type="EC" id="2.3.1.-" evidence="4"/>
<dbReference type="PANTHER" id="PTHR43877">
    <property type="entry name" value="AMINOALKYLPHOSPHONATE N-ACETYLTRANSFERASE-RELATED-RELATED"/>
    <property type="match status" value="1"/>
</dbReference>
<dbReference type="SUPFAM" id="SSF55729">
    <property type="entry name" value="Acyl-CoA N-acyltransferases (Nat)"/>
    <property type="match status" value="1"/>
</dbReference>
<proteinExistence type="predicted"/>
<name>A0ABT8FDT9_9ACTN</name>
<dbReference type="Pfam" id="PF00583">
    <property type="entry name" value="Acetyltransf_1"/>
    <property type="match status" value="1"/>
</dbReference>
<organism evidence="4 5">
    <name type="scientific">Nocardioides oceani</name>
    <dbReference type="NCBI Taxonomy" id="3058369"/>
    <lineage>
        <taxon>Bacteria</taxon>
        <taxon>Bacillati</taxon>
        <taxon>Actinomycetota</taxon>
        <taxon>Actinomycetes</taxon>
        <taxon>Propionibacteriales</taxon>
        <taxon>Nocardioidaceae</taxon>
        <taxon>Nocardioides</taxon>
    </lineage>
</organism>
<protein>
    <submittedName>
        <fullName evidence="4">GNAT family N-acetyltransferase</fullName>
        <ecNumber evidence="4">2.3.1.-</ecNumber>
    </submittedName>
</protein>
<dbReference type="InterPro" id="IPR050832">
    <property type="entry name" value="Bact_Acetyltransf"/>
</dbReference>
<evidence type="ECO:0000256" key="2">
    <source>
        <dbReference type="ARBA" id="ARBA00023315"/>
    </source>
</evidence>
<comment type="caution">
    <text evidence="4">The sequence shown here is derived from an EMBL/GenBank/DDBJ whole genome shotgun (WGS) entry which is preliminary data.</text>
</comment>
<keyword evidence="5" id="KW-1185">Reference proteome</keyword>
<dbReference type="Gene3D" id="3.40.630.30">
    <property type="match status" value="1"/>
</dbReference>
<reference evidence="4" key="1">
    <citation type="submission" date="2023-06" db="EMBL/GenBank/DDBJ databases">
        <title>Draft genome sequence of Nocardioides sp. SOB77.</title>
        <authorList>
            <person name="Zhang G."/>
        </authorList>
    </citation>
    <scope>NUCLEOTIDE SEQUENCE</scope>
    <source>
        <strain evidence="4">SOB77</strain>
    </source>
</reference>
<dbReference type="InterPro" id="IPR000182">
    <property type="entry name" value="GNAT_dom"/>
</dbReference>
<dbReference type="InterPro" id="IPR016181">
    <property type="entry name" value="Acyl_CoA_acyltransferase"/>
</dbReference>
<dbReference type="EMBL" id="JAUHJQ010000002">
    <property type="protein sequence ID" value="MDN4172846.1"/>
    <property type="molecule type" value="Genomic_DNA"/>
</dbReference>